<dbReference type="Pfam" id="PF05623">
    <property type="entry name" value="DUF789"/>
    <property type="match status" value="1"/>
</dbReference>
<dbReference type="AlphaFoldDB" id="A0A8J5H994"/>
<feature type="compositionally biased region" description="Low complexity" evidence="1">
    <location>
        <begin position="132"/>
        <end position="159"/>
    </location>
</feature>
<evidence type="ECO:0000313" key="2">
    <source>
        <dbReference type="EMBL" id="KAG6512325.1"/>
    </source>
</evidence>
<protein>
    <submittedName>
        <fullName evidence="2">Uncharacterized protein</fullName>
    </submittedName>
</protein>
<feature type="compositionally biased region" description="Basic residues" evidence="1">
    <location>
        <begin position="187"/>
        <end position="209"/>
    </location>
</feature>
<keyword evidence="3" id="KW-1185">Reference proteome</keyword>
<evidence type="ECO:0000256" key="1">
    <source>
        <dbReference type="SAM" id="MobiDB-lite"/>
    </source>
</evidence>
<feature type="region of interest" description="Disordered" evidence="1">
    <location>
        <begin position="526"/>
        <end position="551"/>
    </location>
</feature>
<dbReference type="EMBL" id="JACMSC010000008">
    <property type="protein sequence ID" value="KAG6512325.1"/>
    <property type="molecule type" value="Genomic_DNA"/>
</dbReference>
<feature type="region of interest" description="Disordered" evidence="1">
    <location>
        <begin position="132"/>
        <end position="162"/>
    </location>
</feature>
<sequence length="1235" mass="136405">MVCARHAALFAGRMIAVKLSMDVVIECAPRFLGNTISGLLLTMDLQPLGLAPSGSELRVPLYTVLFVSTDAFRKASNFPSFLTDTTVHRKLDLASPSNMDGHRPSSPRLLIVDLQAANTEFSRSISSCISSEASSSGLSTKNLSSSLTSSSTLSCRFTSGNSSTSICDNTNEVGSDFMVNDFPKVDKRVKRNSRRKGKKKGKQYKRVASRKVSIESSVQCNGNIYSASASETSTPSSIYSSKKHLSDNNLSDEATPHNLLGSGIILDKDNNEFVICPNLSSCTSYSPEMDDTEIVPSPERFAGDEIGCDTTTSLNSSCITDDAEAVLPFTSDGSTREDHCKENNIRDGNPSSIPISKTLKCWNSDIDENSSDDALMQLPLKEELRPSSSESKIVSPFEEIACGTLTDNTTAGLCDLDAGLCDLDAEISKDCYRNDTYLPNDDLDTCNCTERADCSNQAGCSNGFHVVVSGRRGRRARRAINNSGLNGGNRSIDANIHNHGGKDNYCSMWQKVQKFEKGCSKPNSVNVLSPHKDISTKDNRMKTKGNKFIGPRQQQSGLTYKYPCSDANSTIEGTQVVSRGSKTAKILPKSTVGNSGNGVKSKSTSIVKHAKHSHWSGPYTARTDSPNVQKHHFQPKEGPQKAPLVHLNNQNNSEVKSPRNKFSGRSLSNLTDSDLPEIEKEMQFRMEEEKESENVCDGVFHSEFSYIPTTSNQFSVGHIQASSGSDTKLFSRDTLGPSNASTEGQEFGKLDFGGHKESNNLSTIRTPMQKWVPVGRRDSSVSDAGTLDCIKILVNNKELHHPEVVEMDDLVPNSSPSLGKAIEFSYPRATESTNNLNCNHHSTEVLDSFAGIDCQTPEMKDKKFLGSETDLEKIIIAVNDACKLQTAVEDTQLMTGSMVADFENFLFSASPVIRQSEPGRTCNSCKKEQRISGSLCWHHFSDISLEKIWQWYEEPGCFGLEVKAHENCNSRRLQNSDVEFTTYFVPYLSAVQLFTMSMGSINRDLNSQVDNTENSSHSFGSLPIFSMLLPKPCDNADISLSELSSSEDFSDKIQDQEELIFEYFESDQPPRRQPLFEKIKELVTLGKLSDRRVFGDPLKLESTKLQDLHPASWYSVAWYPIYRIPEANFRASFLTYHSLGNFVCRSNPECVSDASNTLISPVVGLQTYNDKGENWFQPRDMGPNFRSEFNISGLIKERLRTLKKTASVMSKTAVAKGNNRSVNQHPDYDFFVSRS</sequence>
<feature type="compositionally biased region" description="Basic and acidic residues" evidence="1">
    <location>
        <begin position="530"/>
        <end position="541"/>
    </location>
</feature>
<dbReference type="PANTHER" id="PTHR32010">
    <property type="entry name" value="PHOTOSYSTEM II STABILITY/ASSEMBLY FACTOR HCF136, CHLOROPLASTIC"/>
    <property type="match status" value="1"/>
</dbReference>
<reference evidence="2 3" key="1">
    <citation type="submission" date="2020-08" db="EMBL/GenBank/DDBJ databases">
        <title>Plant Genome Project.</title>
        <authorList>
            <person name="Zhang R.-G."/>
        </authorList>
    </citation>
    <scope>NUCLEOTIDE SEQUENCE [LARGE SCALE GENOMIC DNA]</scope>
    <source>
        <tissue evidence="2">Rhizome</tissue>
    </source>
</reference>
<organism evidence="2 3">
    <name type="scientific">Zingiber officinale</name>
    <name type="common">Ginger</name>
    <name type="synonym">Amomum zingiber</name>
    <dbReference type="NCBI Taxonomy" id="94328"/>
    <lineage>
        <taxon>Eukaryota</taxon>
        <taxon>Viridiplantae</taxon>
        <taxon>Streptophyta</taxon>
        <taxon>Embryophyta</taxon>
        <taxon>Tracheophyta</taxon>
        <taxon>Spermatophyta</taxon>
        <taxon>Magnoliopsida</taxon>
        <taxon>Liliopsida</taxon>
        <taxon>Zingiberales</taxon>
        <taxon>Zingiberaceae</taxon>
        <taxon>Zingiber</taxon>
    </lineage>
</organism>
<accession>A0A8J5H994</accession>
<feature type="compositionally biased region" description="Basic and acidic residues" evidence="1">
    <location>
        <begin position="334"/>
        <end position="345"/>
    </location>
</feature>
<feature type="region of interest" description="Disordered" evidence="1">
    <location>
        <begin position="184"/>
        <end position="210"/>
    </location>
</feature>
<dbReference type="InterPro" id="IPR008507">
    <property type="entry name" value="DUF789"/>
</dbReference>
<feature type="region of interest" description="Disordered" evidence="1">
    <location>
        <begin position="331"/>
        <end position="352"/>
    </location>
</feature>
<proteinExistence type="predicted"/>
<evidence type="ECO:0000313" key="3">
    <source>
        <dbReference type="Proteomes" id="UP000734854"/>
    </source>
</evidence>
<dbReference type="PANTHER" id="PTHR32010:SF18">
    <property type="entry name" value="DUF789 FAMILY PROTEIN"/>
    <property type="match status" value="1"/>
</dbReference>
<dbReference type="Proteomes" id="UP000734854">
    <property type="component" value="Unassembled WGS sequence"/>
</dbReference>
<comment type="caution">
    <text evidence="2">The sequence shown here is derived from an EMBL/GenBank/DDBJ whole genome shotgun (WGS) entry which is preliminary data.</text>
</comment>
<feature type="region of interest" description="Disordered" evidence="1">
    <location>
        <begin position="609"/>
        <end position="671"/>
    </location>
</feature>
<gene>
    <name evidence="2" type="ORF">ZIOFF_030425</name>
</gene>
<name>A0A8J5H994_ZINOF</name>